<dbReference type="GO" id="GO:0003899">
    <property type="term" value="F:DNA-directed RNA polymerase activity"/>
    <property type="evidence" value="ECO:0007669"/>
    <property type="project" value="EnsemblFungi"/>
</dbReference>
<reference evidence="7 9" key="3">
    <citation type="submission" date="2017-05" db="EMBL/GenBank/DDBJ databases">
        <title>The Genome Sequence of Candida krusei Ckrusei653.</title>
        <authorList>
            <person name="Cuomo C."/>
            <person name="Forche A."/>
            <person name="Young S."/>
            <person name="Abouelleil A."/>
            <person name="Cao P."/>
            <person name="Chapman S."/>
            <person name="Cusick C."/>
            <person name="Shea T."/>
            <person name="Nusbaum C."/>
            <person name="Birren B."/>
        </authorList>
    </citation>
    <scope>NUCLEOTIDE SEQUENCE [LARGE SCALE GENOMIC DNA]</scope>
    <source>
        <strain evidence="7 9">Ckrusei653</strain>
    </source>
</reference>
<keyword evidence="3" id="KW-0240">DNA-directed RNA polymerase</keyword>
<organism evidence="6 8">
    <name type="scientific">Pichia kudriavzevii</name>
    <name type="common">Yeast</name>
    <name type="synonym">Issatchenkia orientalis</name>
    <dbReference type="NCBI Taxonomy" id="4909"/>
    <lineage>
        <taxon>Eukaryota</taxon>
        <taxon>Fungi</taxon>
        <taxon>Dikarya</taxon>
        <taxon>Ascomycota</taxon>
        <taxon>Saccharomycotina</taxon>
        <taxon>Pichiomycetes</taxon>
        <taxon>Pichiales</taxon>
        <taxon>Pichiaceae</taxon>
        <taxon>Pichia</taxon>
    </lineage>
</organism>
<evidence type="ECO:0000256" key="1">
    <source>
        <dbReference type="ARBA" id="ARBA00004604"/>
    </source>
</evidence>
<reference evidence="8" key="1">
    <citation type="journal article" date="2014" name="Microb. Cell Fact.">
        <title>Exploiting Issatchenkia orientalis SD108 for succinic acid production.</title>
        <authorList>
            <person name="Xiao H."/>
            <person name="Shao Z."/>
            <person name="Jiang Y."/>
            <person name="Dole S."/>
            <person name="Zhao H."/>
        </authorList>
    </citation>
    <scope>NUCLEOTIDE SEQUENCE [LARGE SCALE GENOMIC DNA]</scope>
    <source>
        <strain evidence="8">SD108</strain>
    </source>
</reference>
<dbReference type="GO" id="GO:0006363">
    <property type="term" value="P:termination of RNA polymerase I transcription"/>
    <property type="evidence" value="ECO:0007669"/>
    <property type="project" value="EnsemblFungi"/>
</dbReference>
<dbReference type="InterPro" id="IPR009668">
    <property type="entry name" value="RNA_pol-assoc_fac_A49-like"/>
</dbReference>
<sequence>MGKHSKESIPVVAEPGDAVIASFTNSGTISNDVTFDVFAAKGKKMILHGESKNDELQYDAEELDDSQYLIGIYDSSNKKIKLVPSSKMFSGRVQSNSSLINDAKLVKKLKRKDLSEEGTFVERRNALGEEFGTKKAKKAINDAARNRIDAAMLEDSQLDIVDGIRESTKSIPDRNEMAKMVEKENRVIPKFHEDATNVEDIYPIEEIVPDDILSVFPVDIFFKPIESDEDSDDKKDELLTKLEYLPYVPGKDRGLAHQKKSIFGRLMKSLLSESSNGNINEDLRWKAQLVSFTSMLVGLYFNRRLSKREKLIESFTNLPPARGINYMLALFGDSKRNNFNYDRDIKFYTIGPKEEDKLLCHIIVLLLKLFDYRLELSSLAADLSLKPSRLLTLVRTLGCTVVVANKGDGKENAGSKFATLKVPFKVPEIARRFRR</sequence>
<proteinExistence type="inferred from homology"/>
<dbReference type="Proteomes" id="UP000195871">
    <property type="component" value="Unassembled WGS sequence"/>
</dbReference>
<evidence type="ECO:0000313" key="9">
    <source>
        <dbReference type="Proteomes" id="UP000195871"/>
    </source>
</evidence>
<evidence type="ECO:0000256" key="3">
    <source>
        <dbReference type="ARBA" id="ARBA00022478"/>
    </source>
</evidence>
<comment type="similarity">
    <text evidence="2">Belongs to the eukaryotic RPA49/POLR1E RNA polymerase subunit family.</text>
</comment>
<dbReference type="HOGENOM" id="CLU_034953_2_0_1"/>
<dbReference type="AlphaFoldDB" id="A0A099P4V0"/>
<keyword evidence="4" id="KW-0804">Transcription</keyword>
<reference evidence="6" key="2">
    <citation type="submission" date="2014-08" db="EMBL/GenBank/DDBJ databases">
        <title>Exploiting Issatchenkia orientalis SD108 for Succinic Acid Production.</title>
        <authorList>
            <person name="Xiao H."/>
            <person name="Shao Z."/>
            <person name="Jiang Y."/>
            <person name="Dole S."/>
            <person name="Zhao H."/>
        </authorList>
    </citation>
    <scope>NUCLEOTIDE SEQUENCE [LARGE SCALE GENOMIC DNA]</scope>
    <source>
        <strain evidence="6">SD108</strain>
    </source>
</reference>
<dbReference type="PANTHER" id="PTHR14440">
    <property type="entry name" value="DNA-DIRECTED RNA POLYMERASE I SUBUNIT RPA49"/>
    <property type="match status" value="1"/>
</dbReference>
<accession>A0A099P4V0</accession>
<dbReference type="GO" id="GO:0006362">
    <property type="term" value="P:transcription elongation by RNA polymerase I"/>
    <property type="evidence" value="ECO:0007669"/>
    <property type="project" value="EnsemblFungi"/>
</dbReference>
<comment type="subcellular location">
    <subcellularLocation>
        <location evidence="1">Nucleus</location>
        <location evidence="1">Nucleolus</location>
    </subcellularLocation>
</comment>
<dbReference type="GO" id="GO:0003677">
    <property type="term" value="F:DNA binding"/>
    <property type="evidence" value="ECO:0007669"/>
    <property type="project" value="EnsemblFungi"/>
</dbReference>
<dbReference type="EMBL" id="JQFK01000004">
    <property type="protein sequence ID" value="KGK40053.1"/>
    <property type="molecule type" value="Genomic_DNA"/>
</dbReference>
<dbReference type="EMBL" id="NHMM01000004">
    <property type="protein sequence ID" value="OUT22218.1"/>
    <property type="molecule type" value="Genomic_DNA"/>
</dbReference>
<gene>
    <name evidence="7" type="ORF">CAS74_003210</name>
    <name evidence="6" type="ORF">JL09_g730</name>
</gene>
<evidence type="ECO:0000256" key="2">
    <source>
        <dbReference type="ARBA" id="ARBA00009430"/>
    </source>
</evidence>
<evidence type="ECO:0000313" key="6">
    <source>
        <dbReference type="EMBL" id="KGK40053.1"/>
    </source>
</evidence>
<dbReference type="VEuPathDB" id="FungiDB:C5L36_0E00460"/>
<dbReference type="Proteomes" id="UP000029867">
    <property type="component" value="Unassembled WGS sequence"/>
</dbReference>
<evidence type="ECO:0000313" key="7">
    <source>
        <dbReference type="EMBL" id="OUT22218.1"/>
    </source>
</evidence>
<dbReference type="GO" id="GO:0005736">
    <property type="term" value="C:RNA polymerase I complex"/>
    <property type="evidence" value="ECO:0007669"/>
    <property type="project" value="EnsemblFungi"/>
</dbReference>
<keyword evidence="5" id="KW-0539">Nucleus</keyword>
<dbReference type="eggNOG" id="KOG4183">
    <property type="taxonomic scope" value="Eukaryota"/>
</dbReference>
<name>A0A099P4V0_PICKU</name>
<comment type="caution">
    <text evidence="6">The sequence shown here is derived from an EMBL/GenBank/DDBJ whole genome shotgun (WGS) entry which is preliminary data.</text>
</comment>
<evidence type="ECO:0000256" key="4">
    <source>
        <dbReference type="ARBA" id="ARBA00023163"/>
    </source>
</evidence>
<evidence type="ECO:0008006" key="10">
    <source>
        <dbReference type="Google" id="ProtNLM"/>
    </source>
</evidence>
<evidence type="ECO:0000256" key="5">
    <source>
        <dbReference type="ARBA" id="ARBA00023242"/>
    </source>
</evidence>
<protein>
    <recommendedName>
        <fullName evidence="10">DNA-directed RNA polymerase I subunit RPA49</fullName>
    </recommendedName>
</protein>
<dbReference type="Pfam" id="PF06870">
    <property type="entry name" value="RNA_pol_I_A49"/>
    <property type="match status" value="1"/>
</dbReference>
<dbReference type="GO" id="GO:0006361">
    <property type="term" value="P:transcription initiation at RNA polymerase I promoter"/>
    <property type="evidence" value="ECO:0007669"/>
    <property type="project" value="EnsemblFungi"/>
</dbReference>
<evidence type="ECO:0000313" key="8">
    <source>
        <dbReference type="Proteomes" id="UP000029867"/>
    </source>
</evidence>